<sequence length="539" mass="61288">MPLTATEEKKLITVVIPCYNHAQYLSKAIESVLNQTYPHTEIIVIDDGSTDNTRAIAAKYAGVRYVYQQNQGLSAARNKGVEHSKGEYILFLDADDWLYPRGLEVNAAYLQQMKELAFVSGLYDYVYIQENRIAAGGHTVKSDHYKRMLQGNYICMIATVLFRKKIFDEFVFDTTLTSCEDYDLYLKITLKYPVHHHSDKIAAYRIHKQNMSANIPWMLQNALTVVKRHQQTIADGTERFDYAASHRAWKNYYCKKLYKKLQSKQARPTTDNQLMLLKYSPKLYLKYLPALLSRGLKSLLKQHAPIPALRWLHKANYIKRFTPPVGNVNPGDFLRQSPFSTRFGYDRGGPVDRYYIEHFLAKEAGCIKGRILEIGDDTYTRQYGGSNVTQSDILHIDNTNPAATIIGDLSQAPDIPDNTFDCIILTQTLHLIYDFKAALATCYRILKPSGALLLTTPGITPIDQGIWKDTWYWSFTDKSVLRLLEDTFTGGTIKVNALGNVYTAAAFLYGMGLQELTIAQLDHQDPHYQVIITAKAVKG</sequence>
<dbReference type="PANTHER" id="PTHR43685">
    <property type="entry name" value="GLYCOSYLTRANSFERASE"/>
    <property type="match status" value="1"/>
</dbReference>
<feature type="domain" description="Methyltransferase type 11" evidence="2">
    <location>
        <begin position="364"/>
        <end position="453"/>
    </location>
</feature>
<dbReference type="SUPFAM" id="SSF53448">
    <property type="entry name" value="Nucleotide-diphospho-sugar transferases"/>
    <property type="match status" value="1"/>
</dbReference>
<dbReference type="RefSeq" id="WP_162344596.1">
    <property type="nucleotide sequence ID" value="NZ_JAAEAA010000002.1"/>
</dbReference>
<dbReference type="PANTHER" id="PTHR43685:SF11">
    <property type="entry name" value="GLYCOSYLTRANSFERASE TAGX-RELATED"/>
    <property type="match status" value="1"/>
</dbReference>
<evidence type="ECO:0000259" key="1">
    <source>
        <dbReference type="Pfam" id="PF00535"/>
    </source>
</evidence>
<dbReference type="InterPro" id="IPR013216">
    <property type="entry name" value="Methyltransf_11"/>
</dbReference>
<dbReference type="Gene3D" id="3.40.50.150">
    <property type="entry name" value="Vaccinia Virus protein VP39"/>
    <property type="match status" value="1"/>
</dbReference>
<name>A0A6B2H5V7_9BACT</name>
<feature type="domain" description="Glycosyltransferase 2-like" evidence="1">
    <location>
        <begin position="13"/>
        <end position="168"/>
    </location>
</feature>
<evidence type="ECO:0000313" key="3">
    <source>
        <dbReference type="EMBL" id="NDK54532.1"/>
    </source>
</evidence>
<dbReference type="CDD" id="cd02440">
    <property type="entry name" value="AdoMet_MTases"/>
    <property type="match status" value="1"/>
</dbReference>
<dbReference type="InterPro" id="IPR001173">
    <property type="entry name" value="Glyco_trans_2-like"/>
</dbReference>
<accession>A0A6B2H5V7</accession>
<evidence type="ECO:0000259" key="2">
    <source>
        <dbReference type="Pfam" id="PF08241"/>
    </source>
</evidence>
<dbReference type="Pfam" id="PF00535">
    <property type="entry name" value="Glycos_transf_2"/>
    <property type="match status" value="1"/>
</dbReference>
<dbReference type="SUPFAM" id="SSF53335">
    <property type="entry name" value="S-adenosyl-L-methionine-dependent methyltransferases"/>
    <property type="match status" value="1"/>
</dbReference>
<dbReference type="Pfam" id="PF08241">
    <property type="entry name" value="Methyltransf_11"/>
    <property type="match status" value="1"/>
</dbReference>
<dbReference type="InterPro" id="IPR050834">
    <property type="entry name" value="Glycosyltransf_2"/>
</dbReference>
<dbReference type="Gene3D" id="3.90.550.10">
    <property type="entry name" value="Spore Coat Polysaccharide Biosynthesis Protein SpsA, Chain A"/>
    <property type="match status" value="1"/>
</dbReference>
<dbReference type="InterPro" id="IPR029063">
    <property type="entry name" value="SAM-dependent_MTases_sf"/>
</dbReference>
<dbReference type="AlphaFoldDB" id="A0A6B2H5V7"/>
<organism evidence="3 4">
    <name type="scientific">Pontibacter fetidus</name>
    <dbReference type="NCBI Taxonomy" id="2700082"/>
    <lineage>
        <taxon>Bacteria</taxon>
        <taxon>Pseudomonadati</taxon>
        <taxon>Bacteroidota</taxon>
        <taxon>Cytophagia</taxon>
        <taxon>Cytophagales</taxon>
        <taxon>Hymenobacteraceae</taxon>
        <taxon>Pontibacter</taxon>
    </lineage>
</organism>
<keyword evidence="3" id="KW-0808">Transferase</keyword>
<evidence type="ECO:0000313" key="4">
    <source>
        <dbReference type="Proteomes" id="UP000478546"/>
    </source>
</evidence>
<dbReference type="Proteomes" id="UP000478546">
    <property type="component" value="Unassembled WGS sequence"/>
</dbReference>
<gene>
    <name evidence="3" type="ORF">GWO68_01265</name>
</gene>
<protein>
    <submittedName>
        <fullName evidence="3">Glycosyltransferase</fullName>
    </submittedName>
</protein>
<comment type="caution">
    <text evidence="3">The sequence shown here is derived from an EMBL/GenBank/DDBJ whole genome shotgun (WGS) entry which is preliminary data.</text>
</comment>
<dbReference type="EMBL" id="JAAEAA010000002">
    <property type="protein sequence ID" value="NDK54532.1"/>
    <property type="molecule type" value="Genomic_DNA"/>
</dbReference>
<proteinExistence type="predicted"/>
<reference evidence="3 4" key="1">
    <citation type="submission" date="2020-01" db="EMBL/GenBank/DDBJ databases">
        <authorList>
            <person name="Kim M.K."/>
        </authorList>
    </citation>
    <scope>NUCLEOTIDE SEQUENCE [LARGE SCALE GENOMIC DNA]</scope>
    <source>
        <strain evidence="3 4">BT213</strain>
    </source>
</reference>
<dbReference type="GO" id="GO:0008757">
    <property type="term" value="F:S-adenosylmethionine-dependent methyltransferase activity"/>
    <property type="evidence" value="ECO:0007669"/>
    <property type="project" value="InterPro"/>
</dbReference>
<keyword evidence="4" id="KW-1185">Reference proteome</keyword>
<dbReference type="InterPro" id="IPR029044">
    <property type="entry name" value="Nucleotide-diphossugar_trans"/>
</dbReference>